<organism evidence="9 10">
    <name type="scientific">Buteo japonicus</name>
    <dbReference type="NCBI Taxonomy" id="224669"/>
    <lineage>
        <taxon>Eukaryota</taxon>
        <taxon>Metazoa</taxon>
        <taxon>Chordata</taxon>
        <taxon>Craniata</taxon>
        <taxon>Vertebrata</taxon>
        <taxon>Euteleostomi</taxon>
        <taxon>Archelosauria</taxon>
        <taxon>Archosauria</taxon>
        <taxon>Dinosauria</taxon>
        <taxon>Saurischia</taxon>
        <taxon>Theropoda</taxon>
        <taxon>Coelurosauria</taxon>
        <taxon>Aves</taxon>
        <taxon>Neognathae</taxon>
        <taxon>Neoaves</taxon>
        <taxon>Telluraves</taxon>
        <taxon>Accipitrimorphae</taxon>
        <taxon>Accipitriformes</taxon>
        <taxon>Accipitridae</taxon>
        <taxon>Accipitrinae</taxon>
        <taxon>Buteo</taxon>
    </lineage>
</organism>
<dbReference type="InterPro" id="IPR009524">
    <property type="entry name" value="CFAP68"/>
</dbReference>
<comment type="subunit">
    <text evidence="8">Microtubule inner protein component of sperm flagellar doublet microtubules.</text>
</comment>
<evidence type="ECO:0000313" key="9">
    <source>
        <dbReference type="Ensembl" id="ENSBJAP00000008571.1"/>
    </source>
</evidence>
<dbReference type="GO" id="GO:0030317">
    <property type="term" value="P:flagellated sperm motility"/>
    <property type="evidence" value="ECO:0007669"/>
    <property type="project" value="InterPro"/>
</dbReference>
<protein>
    <submittedName>
        <fullName evidence="9">Chromosome 11 open reading frame 1</fullName>
    </submittedName>
</protein>
<dbReference type="PANTHER" id="PTHR31180:SF3">
    <property type="entry name" value="EXPRESSED SEQUENCE EH456644"/>
    <property type="match status" value="1"/>
</dbReference>
<reference evidence="9" key="2">
    <citation type="submission" date="2025-09" db="UniProtKB">
        <authorList>
            <consortium name="Ensembl"/>
        </authorList>
    </citation>
    <scope>IDENTIFICATION</scope>
</reference>
<evidence type="ECO:0000256" key="3">
    <source>
        <dbReference type="ARBA" id="ARBA00022846"/>
    </source>
</evidence>
<name>A0A8C0AX75_9AVES</name>
<keyword evidence="6" id="KW-0966">Cell projection</keyword>
<sequence length="212" mass="25001">MQYRSLGRYVLAILPTHAHPTPQKKFWHQEGTQFFSDAHWHPWKYTRSLFSHQGGGRDNIPCRICLYNSLHGALMHTTGHGELWMDWDSTYKFSQYGWRCTTNENDYSMKTLIGNWNEEQYDIPENCAAQYTHCFETTYSSDYNKGKHQGIKKPHWFPGHHPELEPPSFNPTAQSCYTIDYRPPYAAFSLLVSNSQRWNKKDARNVTEMERI</sequence>
<comment type="function">
    <text evidence="7">Microtubule inner protein (MIP) part of the dynein-decorated doublet microtubules (DMTs) in cilia axoneme, which is required for motile cilia beating.</text>
</comment>
<evidence type="ECO:0000256" key="5">
    <source>
        <dbReference type="ARBA" id="ARBA00023212"/>
    </source>
</evidence>
<dbReference type="AlphaFoldDB" id="A0A8C0AX75"/>
<dbReference type="InterPro" id="IPR037662">
    <property type="entry name" value="CFAP68/107"/>
</dbReference>
<reference evidence="9" key="1">
    <citation type="submission" date="2025-08" db="UniProtKB">
        <authorList>
            <consortium name="Ensembl"/>
        </authorList>
    </citation>
    <scope>IDENTIFICATION</scope>
</reference>
<evidence type="ECO:0000313" key="10">
    <source>
        <dbReference type="Proteomes" id="UP000694555"/>
    </source>
</evidence>
<dbReference type="Ensembl" id="ENSBJAT00000008822.1">
    <property type="protein sequence ID" value="ENSBJAP00000008571.1"/>
    <property type="gene ID" value="ENSBJAG00000005933.1"/>
</dbReference>
<dbReference type="PANTHER" id="PTHR31180">
    <property type="entry name" value="CILIA- AND FLAGELLA-ASSOCIATED PROTEIN 107-RELATED"/>
    <property type="match status" value="1"/>
</dbReference>
<evidence type="ECO:0000256" key="2">
    <source>
        <dbReference type="ARBA" id="ARBA00022490"/>
    </source>
</evidence>
<keyword evidence="4" id="KW-0969">Cilium</keyword>
<accession>A0A8C0AX75</accession>
<evidence type="ECO:0000256" key="4">
    <source>
        <dbReference type="ARBA" id="ARBA00023069"/>
    </source>
</evidence>
<evidence type="ECO:0000256" key="1">
    <source>
        <dbReference type="ARBA" id="ARBA00004611"/>
    </source>
</evidence>
<keyword evidence="2" id="KW-0963">Cytoplasm</keyword>
<keyword evidence="5" id="KW-0206">Cytoskeleton</keyword>
<evidence type="ECO:0000256" key="7">
    <source>
        <dbReference type="ARBA" id="ARBA00035003"/>
    </source>
</evidence>
<dbReference type="GO" id="GO:0005634">
    <property type="term" value="C:nucleus"/>
    <property type="evidence" value="ECO:0007669"/>
    <property type="project" value="InterPro"/>
</dbReference>
<evidence type="ECO:0000256" key="6">
    <source>
        <dbReference type="ARBA" id="ARBA00023273"/>
    </source>
</evidence>
<proteinExistence type="predicted"/>
<dbReference type="GO" id="GO:0005930">
    <property type="term" value="C:axoneme"/>
    <property type="evidence" value="ECO:0007669"/>
    <property type="project" value="UniProtKB-ARBA"/>
</dbReference>
<dbReference type="Proteomes" id="UP000694555">
    <property type="component" value="Unplaced"/>
</dbReference>
<dbReference type="Pfam" id="PF06608">
    <property type="entry name" value="CFAP68"/>
    <property type="match status" value="1"/>
</dbReference>
<comment type="subcellular location">
    <subcellularLocation>
        <location evidence="1">Cytoplasm</location>
        <location evidence="1">Cytoskeleton</location>
        <location evidence="1">Flagellum axoneme</location>
    </subcellularLocation>
</comment>
<keyword evidence="10" id="KW-1185">Reference proteome</keyword>
<evidence type="ECO:0000256" key="8">
    <source>
        <dbReference type="ARBA" id="ARBA00046435"/>
    </source>
</evidence>
<keyword evidence="3" id="KW-0282">Flagellum</keyword>